<name>A0AAD3D476_9STRA</name>
<dbReference type="EMBL" id="BLLK01000051">
    <property type="protein sequence ID" value="GFH56215.1"/>
    <property type="molecule type" value="Genomic_DNA"/>
</dbReference>
<evidence type="ECO:0008006" key="4">
    <source>
        <dbReference type="Google" id="ProtNLM"/>
    </source>
</evidence>
<dbReference type="AlphaFoldDB" id="A0AAD3D476"/>
<gene>
    <name evidence="2" type="ORF">CTEN210_12691</name>
</gene>
<feature type="signal peptide" evidence="1">
    <location>
        <begin position="1"/>
        <end position="19"/>
    </location>
</feature>
<proteinExistence type="predicted"/>
<feature type="chain" id="PRO_5042004536" description="Calmodulin" evidence="1">
    <location>
        <begin position="20"/>
        <end position="443"/>
    </location>
</feature>
<protein>
    <recommendedName>
        <fullName evidence="4">Calmodulin</fullName>
    </recommendedName>
</protein>
<evidence type="ECO:0000256" key="1">
    <source>
        <dbReference type="SAM" id="SignalP"/>
    </source>
</evidence>
<organism evidence="2 3">
    <name type="scientific">Chaetoceros tenuissimus</name>
    <dbReference type="NCBI Taxonomy" id="426638"/>
    <lineage>
        <taxon>Eukaryota</taxon>
        <taxon>Sar</taxon>
        <taxon>Stramenopiles</taxon>
        <taxon>Ochrophyta</taxon>
        <taxon>Bacillariophyta</taxon>
        <taxon>Coscinodiscophyceae</taxon>
        <taxon>Chaetocerotophycidae</taxon>
        <taxon>Chaetocerotales</taxon>
        <taxon>Chaetocerotaceae</taxon>
        <taxon>Chaetoceros</taxon>
    </lineage>
</organism>
<reference evidence="2 3" key="1">
    <citation type="journal article" date="2021" name="Sci. Rep.">
        <title>The genome of the diatom Chaetoceros tenuissimus carries an ancient integrated fragment of an extant virus.</title>
        <authorList>
            <person name="Hongo Y."/>
            <person name="Kimura K."/>
            <person name="Takaki Y."/>
            <person name="Yoshida Y."/>
            <person name="Baba S."/>
            <person name="Kobayashi G."/>
            <person name="Nagasaki K."/>
            <person name="Hano T."/>
            <person name="Tomaru Y."/>
        </authorList>
    </citation>
    <scope>NUCLEOTIDE SEQUENCE [LARGE SCALE GENOMIC DNA]</scope>
    <source>
        <strain evidence="2 3">NIES-3715</strain>
    </source>
</reference>
<sequence>MRFNSILVSALSFAVSGTAQTIESSFKVYNTQEAQTTCMLNNQVKAVLDNNGFSKIMCPYGILVFADAAYSDDWLRYLTNVIANLVDTDGDGIPENEQVVKSLAHEGSMGAGMICGSTYEQERQEEKFDNVMDYVFSCQVYNGDDFDEWGKTTLFEEAFHMYHENGLASVWPTIFGYNPDDPSDDFDYSLVCRETASHQCVSPGWWHSENTCPNGAPFSPGNPASSPLSGTCNEPSCDCVEFFRQAYTKYIDWDHDGLWYSDYFPQNRNAFMNMISQEFKSMLSDPQYSLRQSPPPDSYTVSGIIGTCMESYECTTATSSPVEFPVTSAPVASPVSNENSCSDFPDQIKWKIKGEMSFLYCTEMTEYRCQKKKGKSLCPNECGTTATWCNKDAKGQVEYNVNENGEIVFKGCPFVKRVPEKIAQRCSKGNIAMACRETCMNYI</sequence>
<evidence type="ECO:0000313" key="2">
    <source>
        <dbReference type="EMBL" id="GFH56215.1"/>
    </source>
</evidence>
<keyword evidence="3" id="KW-1185">Reference proteome</keyword>
<accession>A0AAD3D476</accession>
<dbReference type="Proteomes" id="UP001054902">
    <property type="component" value="Unassembled WGS sequence"/>
</dbReference>
<comment type="caution">
    <text evidence="2">The sequence shown here is derived from an EMBL/GenBank/DDBJ whole genome shotgun (WGS) entry which is preliminary data.</text>
</comment>
<evidence type="ECO:0000313" key="3">
    <source>
        <dbReference type="Proteomes" id="UP001054902"/>
    </source>
</evidence>
<keyword evidence="1" id="KW-0732">Signal</keyword>